<dbReference type="GO" id="GO:0036503">
    <property type="term" value="P:ERAD pathway"/>
    <property type="evidence" value="ECO:0007669"/>
    <property type="project" value="UniProtKB-ARBA"/>
</dbReference>
<dbReference type="STRING" id="34506.A0A090LE60"/>
<comment type="function">
    <text evidence="7">May be involved in the degradation of misfolded endoplasmic reticulum (ER) luminal proteins.</text>
</comment>
<evidence type="ECO:0000313" key="9">
    <source>
        <dbReference type="Proteomes" id="UP000035682"/>
    </source>
</evidence>
<dbReference type="PANTHER" id="PTHR11009">
    <property type="entry name" value="DER1-LIKE PROTEIN, DERLIN"/>
    <property type="match status" value="1"/>
</dbReference>
<reference evidence="8 9" key="1">
    <citation type="submission" date="2014-09" db="EMBL/GenBank/DDBJ databases">
        <authorList>
            <person name="Martin A.A."/>
        </authorList>
    </citation>
    <scope>NUCLEOTIDE SEQUENCE</scope>
    <source>
        <strain evidence="9">ED321</strain>
        <strain evidence="8">ED321 Heterogonic</strain>
    </source>
</reference>
<keyword evidence="5 7" id="KW-1133">Transmembrane helix</keyword>
<proteinExistence type="inferred from homology"/>
<accession>A0A090LE60</accession>
<dbReference type="AlphaFoldDB" id="A0A090LE60"/>
<comment type="similarity">
    <text evidence="2 7">Belongs to the derlin family.</text>
</comment>
<dbReference type="GO" id="GO:0005789">
    <property type="term" value="C:endoplasmic reticulum membrane"/>
    <property type="evidence" value="ECO:0007669"/>
    <property type="project" value="UniProtKB-SubCell"/>
</dbReference>
<feature type="transmembrane region" description="Helical" evidence="7">
    <location>
        <begin position="96"/>
        <end position="129"/>
    </location>
</feature>
<keyword evidence="4 7" id="KW-0256">Endoplasmic reticulum</keyword>
<dbReference type="Proteomes" id="UP000035682">
    <property type="component" value="Unplaced"/>
</dbReference>
<evidence type="ECO:0000256" key="5">
    <source>
        <dbReference type="ARBA" id="ARBA00022989"/>
    </source>
</evidence>
<dbReference type="InterPro" id="IPR007599">
    <property type="entry name" value="DER1"/>
</dbReference>
<evidence type="ECO:0000256" key="4">
    <source>
        <dbReference type="ARBA" id="ARBA00022824"/>
    </source>
</evidence>
<protein>
    <recommendedName>
        <fullName evidence="7">Derlin</fullName>
    </recommendedName>
</protein>
<dbReference type="CTD" id="36380407"/>
<evidence type="ECO:0000256" key="2">
    <source>
        <dbReference type="ARBA" id="ARBA00008917"/>
    </source>
</evidence>
<name>A0A090LE60_STRRB</name>
<dbReference type="Pfam" id="PF04511">
    <property type="entry name" value="DER1"/>
    <property type="match status" value="1"/>
</dbReference>
<evidence type="ECO:0000313" key="10">
    <source>
        <dbReference type="WBParaSite" id="SRAE_2000270200.1"/>
    </source>
</evidence>
<dbReference type="SUPFAM" id="SSF144091">
    <property type="entry name" value="Rhomboid-like"/>
    <property type="match status" value="1"/>
</dbReference>
<dbReference type="RefSeq" id="XP_024507242.1">
    <property type="nucleotide sequence ID" value="XM_024653801.1"/>
</dbReference>
<evidence type="ECO:0000256" key="1">
    <source>
        <dbReference type="ARBA" id="ARBA00004477"/>
    </source>
</evidence>
<keyword evidence="9" id="KW-1185">Reference proteome</keyword>
<keyword evidence="6 7" id="KW-0472">Membrane</keyword>
<reference evidence="10" key="2">
    <citation type="submission" date="2020-12" db="UniProtKB">
        <authorList>
            <consortium name="WormBaseParasite"/>
        </authorList>
    </citation>
    <scope>IDENTIFICATION</scope>
</reference>
<sequence length="235" mass="27070">MNEILQFISLIPPVTRTYLGLCCFVTFLVQFDIITPFHIYFNWNLIVKELQLWRLVSSFLYLGSSNISFIFNLIFSYRYSRMLEEDSFAFRTADFVFLYLYGAVFMIVCGIFTNTVFLGQAFTIMLVYIWGRRNPDVRLNFLGTLTFGASYLSYFLFFLSILMNQSVVGDILGISAGHIYYFLEDVYPREHNGQKILKTPSILKKIFDPAPLAEVPVDERAGGMAWGANGDADER</sequence>
<feature type="transmembrane region" description="Helical" evidence="7">
    <location>
        <begin position="18"/>
        <end position="40"/>
    </location>
</feature>
<dbReference type="GeneID" id="36380407"/>
<dbReference type="InterPro" id="IPR035952">
    <property type="entry name" value="Rhomboid-like_sf"/>
</dbReference>
<dbReference type="OrthoDB" id="1716531at2759"/>
<evidence type="ECO:0000256" key="6">
    <source>
        <dbReference type="ARBA" id="ARBA00023136"/>
    </source>
</evidence>
<evidence type="ECO:0000313" key="11">
    <source>
        <dbReference type="WormBase" id="SRAE_2000270200"/>
    </source>
</evidence>
<dbReference type="FunFam" id="1.20.1540.10:FF:000016">
    <property type="entry name" value="Derlin"/>
    <property type="match status" value="1"/>
</dbReference>
<evidence type="ECO:0000256" key="3">
    <source>
        <dbReference type="ARBA" id="ARBA00022692"/>
    </source>
</evidence>
<dbReference type="WBParaSite" id="SRAE_2000270200.1">
    <property type="protein sequence ID" value="SRAE_2000270200.1"/>
    <property type="gene ID" value="WBGene00262914"/>
</dbReference>
<dbReference type="WormBase" id="SRAE_2000270200">
    <property type="protein sequence ID" value="SRP01930"/>
    <property type="gene ID" value="WBGene00262914"/>
</dbReference>
<dbReference type="OMA" id="FKSQYWR"/>
<dbReference type="Gene3D" id="1.20.1540.10">
    <property type="entry name" value="Rhomboid-like"/>
    <property type="match status" value="1"/>
</dbReference>
<feature type="transmembrane region" description="Helical" evidence="7">
    <location>
        <begin position="141"/>
        <end position="162"/>
    </location>
</feature>
<keyword evidence="3 7" id="KW-0812">Transmembrane</keyword>
<organism evidence="8">
    <name type="scientific">Strongyloides ratti</name>
    <name type="common">Parasitic roundworm</name>
    <dbReference type="NCBI Taxonomy" id="34506"/>
    <lineage>
        <taxon>Eukaryota</taxon>
        <taxon>Metazoa</taxon>
        <taxon>Ecdysozoa</taxon>
        <taxon>Nematoda</taxon>
        <taxon>Chromadorea</taxon>
        <taxon>Rhabditida</taxon>
        <taxon>Tylenchina</taxon>
        <taxon>Panagrolaimomorpha</taxon>
        <taxon>Strongyloidoidea</taxon>
        <taxon>Strongyloididae</taxon>
        <taxon>Strongyloides</taxon>
    </lineage>
</organism>
<gene>
    <name evidence="8 10 11" type="ORF">SRAE_2000270200</name>
</gene>
<evidence type="ECO:0000256" key="7">
    <source>
        <dbReference type="RuleBase" id="RU363059"/>
    </source>
</evidence>
<comment type="subcellular location">
    <subcellularLocation>
        <location evidence="1 7">Endoplasmic reticulum membrane</location>
        <topology evidence="1 7">Multi-pass membrane protein</topology>
    </subcellularLocation>
</comment>
<evidence type="ECO:0000313" key="8">
    <source>
        <dbReference type="EMBL" id="CEF68042.1"/>
    </source>
</evidence>
<feature type="transmembrane region" description="Helical" evidence="7">
    <location>
        <begin position="52"/>
        <end position="75"/>
    </location>
</feature>
<dbReference type="EMBL" id="LN609529">
    <property type="protein sequence ID" value="CEF68042.1"/>
    <property type="molecule type" value="Genomic_DNA"/>
</dbReference>